<organism evidence="7 8">
    <name type="scientific">Formivibrio citricus</name>
    <dbReference type="NCBI Taxonomy" id="83765"/>
    <lineage>
        <taxon>Bacteria</taxon>
        <taxon>Pseudomonadati</taxon>
        <taxon>Pseudomonadota</taxon>
        <taxon>Betaproteobacteria</taxon>
        <taxon>Neisseriales</taxon>
        <taxon>Chitinibacteraceae</taxon>
        <taxon>Formivibrio</taxon>
    </lineage>
</organism>
<keyword evidence="2 5" id="KW-0689">Ribosomal protein</keyword>
<dbReference type="GO" id="GO:0022625">
    <property type="term" value="C:cytosolic large ribosomal subunit"/>
    <property type="evidence" value="ECO:0007669"/>
    <property type="project" value="TreeGrafter"/>
</dbReference>
<dbReference type="AlphaFoldDB" id="A0A1I5C1E6"/>
<dbReference type="PANTHER" id="PTHR15893">
    <property type="entry name" value="RIBOSOMAL PROTEIN L27"/>
    <property type="match status" value="1"/>
</dbReference>
<feature type="region of interest" description="Disordered" evidence="6">
    <location>
        <begin position="1"/>
        <end position="20"/>
    </location>
</feature>
<evidence type="ECO:0000256" key="3">
    <source>
        <dbReference type="ARBA" id="ARBA00023274"/>
    </source>
</evidence>
<gene>
    <name evidence="5" type="primary">rpmA</name>
    <name evidence="7" type="ORF">SAMN05660284_02300</name>
</gene>
<dbReference type="InterPro" id="IPR018261">
    <property type="entry name" value="Ribosomal_bL27_CS"/>
</dbReference>
<dbReference type="EMBL" id="FOVE01000018">
    <property type="protein sequence ID" value="SFN80819.1"/>
    <property type="molecule type" value="Genomic_DNA"/>
</dbReference>
<dbReference type="PROSITE" id="PS00831">
    <property type="entry name" value="RIBOSOMAL_L27"/>
    <property type="match status" value="1"/>
</dbReference>
<accession>A0A1I5C1E6</accession>
<keyword evidence="8" id="KW-1185">Reference proteome</keyword>
<dbReference type="OrthoDB" id="9803474at2"/>
<dbReference type="Pfam" id="PF01016">
    <property type="entry name" value="Ribosomal_L27"/>
    <property type="match status" value="1"/>
</dbReference>
<evidence type="ECO:0000313" key="7">
    <source>
        <dbReference type="EMBL" id="SFN80819.1"/>
    </source>
</evidence>
<dbReference type="GO" id="GO:1902626">
    <property type="term" value="P:assembly of large subunit precursor of preribosome"/>
    <property type="evidence" value="ECO:0007669"/>
    <property type="project" value="UniProtKB-ARBA"/>
</dbReference>
<dbReference type="RefSeq" id="WP_091196520.1">
    <property type="nucleotide sequence ID" value="NZ_FOVE01000018.1"/>
</dbReference>
<sequence length="93" mass="10048">MAHKKAGGSSRNGRDSHSKRLGIKVYGGELINAGSIIVRQRGTEFHPGNNVGMGKDHTLFALVDGYVQYTVKGAQKRRTVVVLPYEGEVIVPA</sequence>
<dbReference type="Gene3D" id="2.40.50.100">
    <property type="match status" value="1"/>
</dbReference>
<keyword evidence="3 5" id="KW-0687">Ribonucleoprotein</keyword>
<evidence type="ECO:0000256" key="1">
    <source>
        <dbReference type="ARBA" id="ARBA00010797"/>
    </source>
</evidence>
<name>A0A1I5C1E6_9NEIS</name>
<dbReference type="Proteomes" id="UP000242869">
    <property type="component" value="Unassembled WGS sequence"/>
</dbReference>
<dbReference type="PRINTS" id="PR00063">
    <property type="entry name" value="RIBOSOMALL27"/>
</dbReference>
<evidence type="ECO:0000256" key="2">
    <source>
        <dbReference type="ARBA" id="ARBA00022980"/>
    </source>
</evidence>
<reference evidence="8" key="1">
    <citation type="submission" date="2016-10" db="EMBL/GenBank/DDBJ databases">
        <authorList>
            <person name="Varghese N."/>
            <person name="Submissions S."/>
        </authorList>
    </citation>
    <scope>NUCLEOTIDE SEQUENCE [LARGE SCALE GENOMIC DNA]</scope>
    <source>
        <strain evidence="8">DSM 6150</strain>
    </source>
</reference>
<evidence type="ECO:0000256" key="5">
    <source>
        <dbReference type="HAMAP-Rule" id="MF_00539"/>
    </source>
</evidence>
<evidence type="ECO:0000256" key="4">
    <source>
        <dbReference type="ARBA" id="ARBA00035175"/>
    </source>
</evidence>
<dbReference type="STRING" id="83765.SAMN05660284_02300"/>
<evidence type="ECO:0000313" key="8">
    <source>
        <dbReference type="Proteomes" id="UP000242869"/>
    </source>
</evidence>
<dbReference type="GO" id="GO:0003735">
    <property type="term" value="F:structural constituent of ribosome"/>
    <property type="evidence" value="ECO:0007669"/>
    <property type="project" value="InterPro"/>
</dbReference>
<protein>
    <recommendedName>
        <fullName evidence="4 5">Large ribosomal subunit protein bL27</fullName>
    </recommendedName>
</protein>
<dbReference type="SUPFAM" id="SSF110324">
    <property type="entry name" value="Ribosomal L27 protein-like"/>
    <property type="match status" value="1"/>
</dbReference>
<dbReference type="HAMAP" id="MF_00539">
    <property type="entry name" value="Ribosomal_bL27"/>
    <property type="match status" value="1"/>
</dbReference>
<dbReference type="FunFam" id="2.40.50.100:FF:000001">
    <property type="entry name" value="50S ribosomal protein L27"/>
    <property type="match status" value="1"/>
</dbReference>
<dbReference type="GO" id="GO:0043022">
    <property type="term" value="F:ribosome binding"/>
    <property type="evidence" value="ECO:0007669"/>
    <property type="project" value="UniProtKB-ARBA"/>
</dbReference>
<evidence type="ECO:0000256" key="6">
    <source>
        <dbReference type="SAM" id="MobiDB-lite"/>
    </source>
</evidence>
<dbReference type="NCBIfam" id="TIGR00062">
    <property type="entry name" value="L27"/>
    <property type="match status" value="1"/>
</dbReference>
<proteinExistence type="inferred from homology"/>
<dbReference type="PANTHER" id="PTHR15893:SF0">
    <property type="entry name" value="LARGE RIBOSOMAL SUBUNIT PROTEIN BL27M"/>
    <property type="match status" value="1"/>
</dbReference>
<comment type="similarity">
    <text evidence="1 5">Belongs to the bacterial ribosomal protein bL27 family.</text>
</comment>
<dbReference type="InterPro" id="IPR001684">
    <property type="entry name" value="Ribosomal_bL27"/>
</dbReference>
<dbReference type="GO" id="GO:0006412">
    <property type="term" value="P:translation"/>
    <property type="evidence" value="ECO:0007669"/>
    <property type="project" value="UniProtKB-UniRule"/>
</dbReference>